<evidence type="ECO:0000313" key="4">
    <source>
        <dbReference type="EMBL" id="QJW85665.1"/>
    </source>
</evidence>
<dbReference type="CDD" id="cd06422">
    <property type="entry name" value="NTP_transferase_like_1"/>
    <property type="match status" value="1"/>
</dbReference>
<protein>
    <submittedName>
        <fullName evidence="4">Nucleotidyltransferase family protein</fullName>
    </submittedName>
</protein>
<evidence type="ECO:0000256" key="2">
    <source>
        <dbReference type="ARBA" id="ARBA00022695"/>
    </source>
</evidence>
<accession>A0ABX6P6F1</accession>
<dbReference type="PANTHER" id="PTHR43584">
    <property type="entry name" value="NUCLEOTIDYL TRANSFERASE"/>
    <property type="match status" value="1"/>
</dbReference>
<evidence type="ECO:0000313" key="5">
    <source>
        <dbReference type="Proteomes" id="UP000500826"/>
    </source>
</evidence>
<dbReference type="InterPro" id="IPR005835">
    <property type="entry name" value="NTP_transferase_dom"/>
</dbReference>
<keyword evidence="5" id="KW-1185">Reference proteome</keyword>
<keyword evidence="2" id="KW-0548">Nucleotidyltransferase</keyword>
<proteinExistence type="predicted"/>
<sequence length="211" mass="22932">MRPLTDTCPKPLLEVRGKPLIGWHLQAPGAAGFEEAVINTAWLGEQIEARYGDAADGVRIRYSHEGTALETAGGILRALPLLDDCFCLMAGDVYMPGFSFSRAALERFREGRVLAHLFLVPNPEHNPRGDFGLGDDGLCLNQSEVRFTYSTCGMFRQSLFDGLPAGNPEGRKLALAPLLRQAMDRGLVTAQLYTGDWTDVGTPARLAALNA</sequence>
<evidence type="ECO:0000256" key="1">
    <source>
        <dbReference type="ARBA" id="ARBA00022679"/>
    </source>
</evidence>
<evidence type="ECO:0000259" key="3">
    <source>
        <dbReference type="Pfam" id="PF00483"/>
    </source>
</evidence>
<dbReference type="Proteomes" id="UP000500826">
    <property type="component" value="Chromosome"/>
</dbReference>
<dbReference type="InterPro" id="IPR050065">
    <property type="entry name" value="GlmU-like"/>
</dbReference>
<keyword evidence="1" id="KW-0808">Transferase</keyword>
<dbReference type="Gene3D" id="3.90.550.10">
    <property type="entry name" value="Spore Coat Polysaccharide Biosynthesis Protein SpsA, Chain A"/>
    <property type="match status" value="1"/>
</dbReference>
<name>A0ABX6P6F1_9BURK</name>
<reference evidence="4 5" key="1">
    <citation type="submission" date="2020-05" db="EMBL/GenBank/DDBJ databases">
        <title>Ramlibacter rhizophilus sp. nov., isolated from rhizosphere soil of national flower Mugunghwa from South Korea.</title>
        <authorList>
            <person name="Zheng-Fei Y."/>
            <person name="Huan T."/>
        </authorList>
    </citation>
    <scope>NUCLEOTIDE SEQUENCE [LARGE SCALE GENOMIC DNA]</scope>
    <source>
        <strain evidence="4 5">H242</strain>
    </source>
</reference>
<dbReference type="InterPro" id="IPR029044">
    <property type="entry name" value="Nucleotide-diphossugar_trans"/>
</dbReference>
<gene>
    <name evidence="4" type="ORF">HK414_27880</name>
</gene>
<feature type="domain" description="Nucleotidyl transferase" evidence="3">
    <location>
        <begin position="1"/>
        <end position="123"/>
    </location>
</feature>
<dbReference type="EMBL" id="CP053418">
    <property type="protein sequence ID" value="QJW85665.1"/>
    <property type="molecule type" value="Genomic_DNA"/>
</dbReference>
<dbReference type="PANTHER" id="PTHR43584:SF8">
    <property type="entry name" value="N-ACETYLMURAMATE ALPHA-1-PHOSPHATE URIDYLYLTRANSFERASE"/>
    <property type="match status" value="1"/>
</dbReference>
<dbReference type="SUPFAM" id="SSF53448">
    <property type="entry name" value="Nucleotide-diphospho-sugar transferases"/>
    <property type="match status" value="1"/>
</dbReference>
<dbReference type="Pfam" id="PF00483">
    <property type="entry name" value="NTP_transferase"/>
    <property type="match status" value="1"/>
</dbReference>
<organism evidence="4 5">
    <name type="scientific">Ramlibacter terrae</name>
    <dbReference type="NCBI Taxonomy" id="2732511"/>
    <lineage>
        <taxon>Bacteria</taxon>
        <taxon>Pseudomonadati</taxon>
        <taxon>Pseudomonadota</taxon>
        <taxon>Betaproteobacteria</taxon>
        <taxon>Burkholderiales</taxon>
        <taxon>Comamonadaceae</taxon>
        <taxon>Ramlibacter</taxon>
    </lineage>
</organism>